<name>S3JV22_MICAE</name>
<evidence type="ECO:0000313" key="3">
    <source>
        <dbReference type="Proteomes" id="UP000014617"/>
    </source>
</evidence>
<protein>
    <submittedName>
        <fullName evidence="2">Uncharacterized protein</fullName>
    </submittedName>
</protein>
<dbReference type="EMBL" id="ASZQ01000142">
    <property type="protein sequence ID" value="EPF23692.1"/>
    <property type="molecule type" value="Genomic_DNA"/>
</dbReference>
<organism evidence="2 3">
    <name type="scientific">Microcystis aeruginosa SPC777</name>
    <dbReference type="NCBI Taxonomy" id="482300"/>
    <lineage>
        <taxon>Bacteria</taxon>
        <taxon>Bacillati</taxon>
        <taxon>Cyanobacteriota</taxon>
        <taxon>Cyanophyceae</taxon>
        <taxon>Oscillatoriophycideae</taxon>
        <taxon>Chroococcales</taxon>
        <taxon>Microcystaceae</taxon>
        <taxon>Microcystis</taxon>
    </lineage>
</organism>
<accession>S3JV22</accession>
<comment type="caution">
    <text evidence="2">The sequence shown here is derived from an EMBL/GenBank/DDBJ whole genome shotgun (WGS) entry which is preliminary data.</text>
</comment>
<sequence>MRVKREKREKGLESSPEYADYPKTAEVEVAAAVAESWLIVQRSFLMAFPTRLWQ</sequence>
<evidence type="ECO:0000313" key="1">
    <source>
        <dbReference type="EMBL" id="EPF22790.1"/>
    </source>
</evidence>
<reference evidence="2 3" key="1">
    <citation type="journal article" date="2013" name="Genome Announc.">
        <title>Draft Genome Sequence of the Brazilian Toxic Bloom-Forming Cyanobacterium Microcystis aeruginosa Strain SPC777.</title>
        <authorList>
            <person name="Fiore M.F."/>
            <person name="Alvarenga D.O."/>
            <person name="Varani A.M."/>
            <person name="Hoff-Risseti C."/>
            <person name="Crespim E."/>
            <person name="Ramos R.T."/>
            <person name="Silva A."/>
            <person name="Schaker P.D."/>
            <person name="Heck K."/>
            <person name="Rigonato J."/>
            <person name="Schneider M.P."/>
        </authorList>
    </citation>
    <scope>NUCLEOTIDE SEQUENCE [LARGE SCALE GENOMIC DNA]</scope>
    <source>
        <strain evidence="3">SPC 777</strain>
        <strain evidence="2">SPC777</strain>
    </source>
</reference>
<gene>
    <name evidence="2" type="ORF">MAESPC_01111</name>
    <name evidence="1" type="ORF">MAESPC_01464</name>
</gene>
<dbReference type="PATRIC" id="fig|482300.6.peg.1244"/>
<proteinExistence type="predicted"/>
<evidence type="ECO:0000313" key="2">
    <source>
        <dbReference type="EMBL" id="EPF23692.1"/>
    </source>
</evidence>
<dbReference type="EMBL" id="ASZQ01000164">
    <property type="protein sequence ID" value="EPF22790.1"/>
    <property type="molecule type" value="Genomic_DNA"/>
</dbReference>
<dbReference type="AlphaFoldDB" id="S3JV22"/>
<dbReference type="RefSeq" id="WP_016514947.1">
    <property type="nucleotide sequence ID" value="NZ_ASZQ01000142.1"/>
</dbReference>
<dbReference type="Proteomes" id="UP000014617">
    <property type="component" value="Unassembled WGS sequence"/>
</dbReference>